<sequence length="89" mass="9970">YVVPDPGLISGGCSIIPLLKQLTYDLCPGIPSSPDNSFSFHNKTGTYSHHLSLWLLRMIRSYEHQPEKQVVSGVQQCRPCHGVRFGMEN</sequence>
<evidence type="ECO:0000313" key="1">
    <source>
        <dbReference type="EMBL" id="KIJ58203.1"/>
    </source>
</evidence>
<evidence type="ECO:0000313" key="2">
    <source>
        <dbReference type="Proteomes" id="UP000053820"/>
    </source>
</evidence>
<feature type="non-terminal residue" evidence="1">
    <location>
        <position position="89"/>
    </location>
</feature>
<dbReference type="Proteomes" id="UP000053820">
    <property type="component" value="Unassembled WGS sequence"/>
</dbReference>
<protein>
    <submittedName>
        <fullName evidence="1">Uncharacterized protein</fullName>
    </submittedName>
</protein>
<reference evidence="1 2" key="1">
    <citation type="submission" date="2014-04" db="EMBL/GenBank/DDBJ databases">
        <title>Evolutionary Origins and Diversification of the Mycorrhizal Mutualists.</title>
        <authorList>
            <consortium name="DOE Joint Genome Institute"/>
            <consortium name="Mycorrhizal Genomics Consortium"/>
            <person name="Kohler A."/>
            <person name="Kuo A."/>
            <person name="Nagy L.G."/>
            <person name="Floudas D."/>
            <person name="Copeland A."/>
            <person name="Barry K.W."/>
            <person name="Cichocki N."/>
            <person name="Veneault-Fourrey C."/>
            <person name="LaButti K."/>
            <person name="Lindquist E.A."/>
            <person name="Lipzen A."/>
            <person name="Lundell T."/>
            <person name="Morin E."/>
            <person name="Murat C."/>
            <person name="Riley R."/>
            <person name="Ohm R."/>
            <person name="Sun H."/>
            <person name="Tunlid A."/>
            <person name="Henrissat B."/>
            <person name="Grigoriev I.V."/>
            <person name="Hibbett D.S."/>
            <person name="Martin F."/>
        </authorList>
    </citation>
    <scope>NUCLEOTIDE SEQUENCE [LARGE SCALE GENOMIC DNA]</scope>
    <source>
        <strain evidence="1 2">MD-312</strain>
    </source>
</reference>
<dbReference type="HOGENOM" id="CLU_2460741_0_0_1"/>
<name>A0A0C9VXZ8_9AGAM</name>
<accession>A0A0C9VXZ8</accession>
<gene>
    <name evidence="1" type="ORF">HYDPIDRAFT_119818</name>
</gene>
<dbReference type="AlphaFoldDB" id="A0A0C9VXZ8"/>
<dbReference type="EMBL" id="KN839970">
    <property type="protein sequence ID" value="KIJ58203.1"/>
    <property type="molecule type" value="Genomic_DNA"/>
</dbReference>
<organism evidence="1 2">
    <name type="scientific">Hydnomerulius pinastri MD-312</name>
    <dbReference type="NCBI Taxonomy" id="994086"/>
    <lineage>
        <taxon>Eukaryota</taxon>
        <taxon>Fungi</taxon>
        <taxon>Dikarya</taxon>
        <taxon>Basidiomycota</taxon>
        <taxon>Agaricomycotina</taxon>
        <taxon>Agaricomycetes</taxon>
        <taxon>Agaricomycetidae</taxon>
        <taxon>Boletales</taxon>
        <taxon>Boletales incertae sedis</taxon>
        <taxon>Leucogyrophana</taxon>
    </lineage>
</organism>
<keyword evidence="2" id="KW-1185">Reference proteome</keyword>
<proteinExistence type="predicted"/>